<feature type="transmembrane region" description="Helical" evidence="1">
    <location>
        <begin position="113"/>
        <end position="134"/>
    </location>
</feature>
<reference evidence="2 3" key="1">
    <citation type="submission" date="2020-07" db="EMBL/GenBank/DDBJ databases">
        <title>Description of Limosilactobacillus balticus sp. nov., Limosilactobacillus agrestis sp. nov., Limosilactobacillus albertensis sp. nov., Limosilactobacillus rudii sp. nov., Limosilactobacillus fastidiosus sp. nov., five novel Limosilactobacillus species isolated from the vertebrate gastrointestinal tract, and proposal of 6 subspecies of Limosilactobacillus reuteri adapted to the gastrointestinal tract of specific vertebrate hosts.</title>
        <authorList>
            <person name="Li F."/>
            <person name="Cheng C."/>
            <person name="Zheng J."/>
            <person name="Quevedo R.M."/>
            <person name="Li J."/>
            <person name="Roos S."/>
            <person name="Gaenzle M.G."/>
            <person name="Walter J."/>
        </authorList>
    </citation>
    <scope>NUCLEOTIDE SEQUENCE [LARGE SCALE GENOMIC DNA]</scope>
    <source>
        <strain evidence="2 3">Lr3000</strain>
    </source>
</reference>
<keyword evidence="1" id="KW-0812">Transmembrane</keyword>
<dbReference type="Proteomes" id="UP000547628">
    <property type="component" value="Unassembled WGS sequence"/>
</dbReference>
<feature type="transmembrane region" description="Helical" evidence="1">
    <location>
        <begin position="64"/>
        <end position="84"/>
    </location>
</feature>
<dbReference type="InterPro" id="IPR021697">
    <property type="entry name" value="DUF3278"/>
</dbReference>
<keyword evidence="1" id="KW-1133">Transmembrane helix</keyword>
<name>A0A839GZM6_9LACO</name>
<gene>
    <name evidence="2" type="ORF">H5S41_02745</name>
</gene>
<evidence type="ECO:0000256" key="1">
    <source>
        <dbReference type="SAM" id="Phobius"/>
    </source>
</evidence>
<accession>A0A839GZM6</accession>
<dbReference type="Pfam" id="PF11683">
    <property type="entry name" value="DUF3278"/>
    <property type="match status" value="1"/>
</dbReference>
<organism evidence="2 3">
    <name type="scientific">Limosilactobacillus albertensis</name>
    <dbReference type="NCBI Taxonomy" id="2759752"/>
    <lineage>
        <taxon>Bacteria</taxon>
        <taxon>Bacillati</taxon>
        <taxon>Bacillota</taxon>
        <taxon>Bacilli</taxon>
        <taxon>Lactobacillales</taxon>
        <taxon>Lactobacillaceae</taxon>
        <taxon>Limosilactobacillus</taxon>
    </lineage>
</organism>
<dbReference type="RefSeq" id="WP_182602250.1">
    <property type="nucleotide sequence ID" value="NZ_JACIVD010000053.1"/>
</dbReference>
<dbReference type="EMBL" id="JACIVD010000053">
    <property type="protein sequence ID" value="MBB1122884.1"/>
    <property type="molecule type" value="Genomic_DNA"/>
</dbReference>
<feature type="transmembrane region" description="Helical" evidence="1">
    <location>
        <begin position="140"/>
        <end position="166"/>
    </location>
</feature>
<keyword evidence="1" id="KW-0472">Membrane</keyword>
<sequence length="173" mass="19579">MIKEKLRTKLLKLSYGISGSIDEYQERELDRLGNSGYLLLTLLAPFILFVSVIVVFIAGYKAAFWFAVCSLFTLFIVVTWYFYIVAIRQKVLMNEVGSGEVNQKRKIAIKRGIITGIFFTLIEFIAQVIIYQSYAIKWNFTAGLIVIFGSVLLGIFAGLLSAGITWKNIKKIN</sequence>
<comment type="caution">
    <text evidence="2">The sequence shown here is derived from an EMBL/GenBank/DDBJ whole genome shotgun (WGS) entry which is preliminary data.</text>
</comment>
<feature type="transmembrane region" description="Helical" evidence="1">
    <location>
        <begin position="37"/>
        <end position="58"/>
    </location>
</feature>
<protein>
    <submittedName>
        <fullName evidence="2">DUF3278 domain-containing protein</fullName>
    </submittedName>
</protein>
<dbReference type="AlphaFoldDB" id="A0A839GZM6"/>
<proteinExistence type="predicted"/>
<evidence type="ECO:0000313" key="2">
    <source>
        <dbReference type="EMBL" id="MBB1122884.1"/>
    </source>
</evidence>
<evidence type="ECO:0000313" key="3">
    <source>
        <dbReference type="Proteomes" id="UP000547628"/>
    </source>
</evidence>